<dbReference type="AlphaFoldDB" id="A0A1L9BF38"/>
<proteinExistence type="predicted"/>
<comment type="caution">
    <text evidence="2">The sequence shown here is derived from an EMBL/GenBank/DDBJ whole genome shotgun (WGS) entry which is preliminary data.</text>
</comment>
<feature type="compositionally biased region" description="Basic and acidic residues" evidence="1">
    <location>
        <begin position="20"/>
        <end position="29"/>
    </location>
</feature>
<keyword evidence="3" id="KW-1185">Reference proteome</keyword>
<name>A0A1L9BF38_9BACT</name>
<protein>
    <submittedName>
        <fullName evidence="2">Uncharacterized protein</fullName>
    </submittedName>
</protein>
<organism evidence="2 3">
    <name type="scientific">Cystobacter ferrugineus</name>
    <dbReference type="NCBI Taxonomy" id="83449"/>
    <lineage>
        <taxon>Bacteria</taxon>
        <taxon>Pseudomonadati</taxon>
        <taxon>Myxococcota</taxon>
        <taxon>Myxococcia</taxon>
        <taxon>Myxococcales</taxon>
        <taxon>Cystobacterineae</taxon>
        <taxon>Archangiaceae</taxon>
        <taxon>Cystobacter</taxon>
    </lineage>
</organism>
<gene>
    <name evidence="2" type="ORF">BON30_07915</name>
</gene>
<sequence length="69" mass="7307">MSKKDVLHIPITPTPPSRDAGAEEKEHPHHAPPVMQPDEGPGETPSLGGNPRVIKPVNTPGRYPGVSVT</sequence>
<dbReference type="OrthoDB" id="5524735at2"/>
<dbReference type="RefSeq" id="WP_071897285.1">
    <property type="nucleotide sequence ID" value="NZ_MPIN01000002.1"/>
</dbReference>
<dbReference type="EMBL" id="MPIN01000002">
    <property type="protein sequence ID" value="OJH40846.1"/>
    <property type="molecule type" value="Genomic_DNA"/>
</dbReference>
<accession>A0A1L9BF38</accession>
<evidence type="ECO:0000313" key="3">
    <source>
        <dbReference type="Proteomes" id="UP000182229"/>
    </source>
</evidence>
<evidence type="ECO:0000313" key="2">
    <source>
        <dbReference type="EMBL" id="OJH40846.1"/>
    </source>
</evidence>
<reference evidence="2 3" key="2">
    <citation type="submission" date="2016-12" db="EMBL/GenBank/DDBJ databases">
        <title>Draft Genome Sequence of Cystobacter ferrugineus Strain Cbfe23.</title>
        <authorList>
            <person name="Akbar S."/>
            <person name="Dowd S.E."/>
            <person name="Stevens D.C."/>
        </authorList>
    </citation>
    <scope>NUCLEOTIDE SEQUENCE [LARGE SCALE GENOMIC DNA]</scope>
    <source>
        <strain evidence="2 3">Cbfe23</strain>
    </source>
</reference>
<reference evidence="3" key="1">
    <citation type="submission" date="2016-11" db="EMBL/GenBank/DDBJ databases">
        <authorList>
            <person name="Shukria A."/>
            <person name="Stevens D.C."/>
        </authorList>
    </citation>
    <scope>NUCLEOTIDE SEQUENCE [LARGE SCALE GENOMIC DNA]</scope>
    <source>
        <strain evidence="3">Cbfe23</strain>
    </source>
</reference>
<feature type="region of interest" description="Disordered" evidence="1">
    <location>
        <begin position="1"/>
        <end position="69"/>
    </location>
</feature>
<dbReference type="Proteomes" id="UP000182229">
    <property type="component" value="Unassembled WGS sequence"/>
</dbReference>
<dbReference type="STRING" id="83449.BON30_07915"/>
<evidence type="ECO:0000256" key="1">
    <source>
        <dbReference type="SAM" id="MobiDB-lite"/>
    </source>
</evidence>